<dbReference type="EMBL" id="BK016265">
    <property type="protein sequence ID" value="DAG06012.1"/>
    <property type="molecule type" value="Genomic_DNA"/>
</dbReference>
<sequence length="175" mass="20293">MGMWENLKNLANLGSNLVKAGGKALNVLDKISDRKVINYRVPDMVPESDQLTSIENMYVATMKSAIMKMVLEEYDSGRLDLEWLYKYLKDSLETLVAQIEVHYKYRKDVLRLDFAGDDVDHYMNSSYFLKSDCSIFLTQLNKLIDHIRKDINKLNDKSFKAVQSRETILDILTIE</sequence>
<organism evidence="1">
    <name type="scientific">Myoviridae sp. ctkfK18</name>
    <dbReference type="NCBI Taxonomy" id="2825165"/>
    <lineage>
        <taxon>Viruses</taxon>
        <taxon>Duplodnaviria</taxon>
        <taxon>Heunggongvirae</taxon>
        <taxon>Uroviricota</taxon>
        <taxon>Caudoviricetes</taxon>
    </lineage>
</organism>
<protein>
    <submittedName>
        <fullName evidence="1">Uncharacterized protein</fullName>
    </submittedName>
</protein>
<reference evidence="1" key="1">
    <citation type="journal article" date="2021" name="Proc. Natl. Acad. Sci. U.S.A.">
        <title>A Catalog of Tens of Thousands of Viruses from Human Metagenomes Reveals Hidden Associations with Chronic Diseases.</title>
        <authorList>
            <person name="Tisza M.J."/>
            <person name="Buck C.B."/>
        </authorList>
    </citation>
    <scope>NUCLEOTIDE SEQUENCE</scope>
    <source>
        <strain evidence="1">CtkfK18</strain>
    </source>
</reference>
<proteinExistence type="predicted"/>
<name>A0A8S5VH24_9CAUD</name>
<accession>A0A8S5VH24</accession>
<evidence type="ECO:0000313" key="1">
    <source>
        <dbReference type="EMBL" id="DAG06012.1"/>
    </source>
</evidence>